<dbReference type="Pfam" id="PF17963">
    <property type="entry name" value="Big_9"/>
    <property type="match status" value="1"/>
</dbReference>
<dbReference type="PRINTS" id="PR01185">
    <property type="entry name" value="INTEGRINA"/>
</dbReference>
<dbReference type="PROSITE" id="PS51470">
    <property type="entry name" value="FG_GAP"/>
    <property type="match status" value="2"/>
</dbReference>
<sequence>MESTVVLETAAKVETVDLAWQTARELLKNFATQEDYDAKMLGIFGDRLDGEKVSVLAAAWAAGDFSTFPEIEVRDSAEINGAWGAFAQATGKIYLSRELVNAGDVGAIGSVLLEEYGHYIDAQINPEDAPGDEGALFAASVEGKELSEADILTLKAEDDSAVVVLDGQEVSIEQQVQSDTLDFFAGNVSWNNTSPNSNQPITLVEKKFLEQPFKGSFLGGEFELQPASIKLDTFANWGDFGKTKFFYPVDVSVELPNNLKPGEISTIKTGSPLATSPSFSNIGEESEAFKLPNIGLGFDFKLAEAKFTTEPNLTNPWTGETISLAGINFSGLQAESKIDLVSILANQVDIDVLGGKLTANPPDISSLKTSIENGQSLPVVTATGRTDENVINLAFDLDRLLLTDKIPLYAGLKESLKQYNKTSYFDIKLEGLQVKIESPNGEIKRLKNGDDIANGEVEEAKKQLQAAQERRLNAENDLKAAQTKVQEVEQLLQQGKTVQSELDLVTRQVGYRIQTVEELTKQEQQIEDRLSNANLIKETYDQKIQDAQERLKKQPRFDFGADLNILDLVINLGLGLEQEFKFEPKTINVKEVSLDDNSKNNGGSVTLKNGENLENYSFEIVAPTTGCGMMKLTAKYELVGAVKNNIGIVLQGDFVVKGLEASGSGQILGIGKGIDVGQLSVGPFIPETRIPSEGLASPPFMLIGSEPDPIPFFPNDPTVESRKIIKAIETSEIQGQEKDDSNPDGTKNLIVEVEYEIPYNLPVSVSDASIEEGDSGTTNMVFPVTLRDVPNETVTLSYTSPKGSGSVTIPAGQTSGEIKIPIPGDTIIEPDETFTLTVKDQNGKLFADCKGTDSANATGTIINDDYGPPEPPQPEKRLPSTGDPHLVTLDGLRYDFQSAGEFILLKSTSGDLEVQVRQKPINDSVSVNTAVATKIDDKRVAFYLNENQPLLIDGQPTNITEGSYINVGSGRIYREGTTYTVVLNSAGEQLVVSNVDVNIFLAEGREGKVFGLGGNNNGKTDDDIALRDGTILSQPIAPEDLYGKYEDSWRISQAESLFDYKPGETTETFTNRLIPSKYVTIDDLDPADRQKAEQMALAAGITDPQILESTIIDLVFSNFDELYLQSAFNSKTASAALAVIIPPNATDDSANTTANTPVNIEVLLNDRGTIGVPLAINNFDTTTTAGGTLQRDNNNTPDDTSDDKLTYTPPVNFTGTDSFNYTLTDGTETDTAKVTITVPEFNLSTLNGGNGFVLKDAEAGSFSGVSVSKIGDFNGDNIDDLIVGAFAADPNGSNAAGKSFVVFGTTAGFPADFDLSTLNGSNGFVLNGIDAESFSGGSVSSAGDINNDGFDDVIVGAFGAAVDGKNNAGKTYILFGSNAGFPTLNLSELNGSNGFVLNGTNEFDYLGLAVSSAGDINDDGFDDILVGVPGAAGGGSGKTYILFGRSQGFAPSLNLAEINGENGIAINNTAANAGISVSKAGDINSDGIADLIIGTEADPNSANTAGESYVVFGSSDKFPANLNLSELNGSNGFILNGIDKNSGTSVSSAGDINGDGIDDLMVAENAENALGKSYIVFGSNKGFSASLDLSKLDGKNGFLVFNGIDGNSITSVNTAGDMNGDSIDDIALGVSASTVNDKFAAGKTYIMFGNNGGFPAAINLSKLDGSNGFVLNGAEAEDLSGTSVSEAGDINNDGTDDLVIGSPGSLFNNTPGKSYAVFGSNNFGNDASNLAKILFNPGFYLKTNPDVAAAVESGETRSASEHFNEFGFEEGRVPSAIFADYLNQNPDVAAAVAQGDISNGFEHFIKYGFAEGRLPNSEFSLLETFYLAQNPDVAESVKQGTFASGLEHLIRVGLAEGRNPLPSFNAISQTFNAEEYLAQNPDVAEAVNQGAFRNGFEHFVKVGLGEGRDPSSTFSNSVYLASYPDVAEAVNQGQFRNGFDHFMKAGFSEDRSGQAFTFAGFDGTFGAFEAFNIDPLTGSAENDILTGDGADNTLNGELTNDTLTGDGNNNVFALQPGGENQVITDFEDGIDFLGLANGVTFEQLAIAPGDGATLINLNGQPLASLTGVEASNISRDDFILI</sequence>
<dbReference type="InterPro" id="IPR038081">
    <property type="entry name" value="CalX-like_sf"/>
</dbReference>
<dbReference type="InterPro" id="IPR013519">
    <property type="entry name" value="Int_alpha_beta-p"/>
</dbReference>
<keyword evidence="2" id="KW-0677">Repeat</keyword>
<dbReference type="GO" id="GO:0007155">
    <property type="term" value="P:cell adhesion"/>
    <property type="evidence" value="ECO:0007669"/>
    <property type="project" value="InterPro"/>
</dbReference>
<dbReference type="SUPFAM" id="SSF69318">
    <property type="entry name" value="Integrin alpha N-terminal domain"/>
    <property type="match status" value="2"/>
</dbReference>
<keyword evidence="1" id="KW-0732">Signal</keyword>
<dbReference type="PROSITE" id="PS51233">
    <property type="entry name" value="VWFD"/>
    <property type="match status" value="1"/>
</dbReference>
<dbReference type="InterPro" id="IPR001846">
    <property type="entry name" value="VWF_type-D"/>
</dbReference>
<dbReference type="SMART" id="SM00216">
    <property type="entry name" value="VWD"/>
    <property type="match status" value="1"/>
</dbReference>
<dbReference type="InterPro" id="IPR028994">
    <property type="entry name" value="Integrin_alpha_N"/>
</dbReference>
<feature type="coiled-coil region" evidence="5">
    <location>
        <begin position="450"/>
        <end position="491"/>
    </location>
</feature>
<dbReference type="InterPro" id="IPR011049">
    <property type="entry name" value="Serralysin-like_metalloprot_C"/>
</dbReference>
<feature type="coiled-coil region" evidence="5">
    <location>
        <begin position="516"/>
        <end position="550"/>
    </location>
</feature>
<keyword evidence="3" id="KW-0378">Hydrolase</keyword>
<feature type="region of interest" description="Disordered" evidence="6">
    <location>
        <begin position="1183"/>
        <end position="1209"/>
    </location>
</feature>
<evidence type="ECO:0000256" key="2">
    <source>
        <dbReference type="ARBA" id="ARBA00022737"/>
    </source>
</evidence>
<comment type="caution">
    <text evidence="8">The sequence shown here is derived from an EMBL/GenBank/DDBJ whole genome shotgun (WGS) entry which is preliminary data.</text>
</comment>
<evidence type="ECO:0000313" key="8">
    <source>
        <dbReference type="EMBL" id="HGG03073.1"/>
    </source>
</evidence>
<keyword evidence="4" id="KW-0325">Glycoprotein</keyword>
<evidence type="ECO:0000256" key="5">
    <source>
        <dbReference type="SAM" id="Coils"/>
    </source>
</evidence>
<feature type="domain" description="VWFD" evidence="7">
    <location>
        <begin position="876"/>
        <end position="1057"/>
    </location>
</feature>
<dbReference type="InterPro" id="IPR000413">
    <property type="entry name" value="Integrin_alpha"/>
</dbReference>
<dbReference type="PANTHER" id="PTHR23221:SF7">
    <property type="entry name" value="PHOSPHATIDYLINOSITOL-GLYCAN-SPECIFIC PHOSPHOLIPASE D"/>
    <property type="match status" value="1"/>
</dbReference>
<evidence type="ECO:0000259" key="7">
    <source>
        <dbReference type="PROSITE" id="PS51233"/>
    </source>
</evidence>
<dbReference type="GO" id="GO:0016787">
    <property type="term" value="F:hydrolase activity"/>
    <property type="evidence" value="ECO:0007669"/>
    <property type="project" value="UniProtKB-KW"/>
</dbReference>
<dbReference type="SMART" id="SM00191">
    <property type="entry name" value="Int_alpha"/>
    <property type="match status" value="7"/>
</dbReference>
<dbReference type="GO" id="GO:0008305">
    <property type="term" value="C:integrin complex"/>
    <property type="evidence" value="ECO:0007669"/>
    <property type="project" value="InterPro"/>
</dbReference>
<feature type="region of interest" description="Disordered" evidence="6">
    <location>
        <begin position="861"/>
        <end position="882"/>
    </location>
</feature>
<dbReference type="InterPro" id="IPR013517">
    <property type="entry name" value="FG-GAP"/>
</dbReference>
<accession>A0A7C3VJU5</accession>
<dbReference type="PANTHER" id="PTHR23221">
    <property type="entry name" value="GLYCOSYLPHOSPHATIDYLINOSITOL PHOSPHOLIPASE D"/>
    <property type="match status" value="1"/>
</dbReference>
<protein>
    <recommendedName>
        <fullName evidence="7">VWFD domain-containing protein</fullName>
    </recommendedName>
</protein>
<gene>
    <name evidence="8" type="ORF">ENR15_21140</name>
</gene>
<name>A0A7C3VJU5_9CYAN</name>
<dbReference type="Pfam" id="PF01839">
    <property type="entry name" value="FG-GAP"/>
    <property type="match status" value="4"/>
</dbReference>
<proteinExistence type="predicted"/>
<evidence type="ECO:0000256" key="3">
    <source>
        <dbReference type="ARBA" id="ARBA00022801"/>
    </source>
</evidence>
<reference evidence="8" key="1">
    <citation type="journal article" date="2020" name="mSystems">
        <title>Genome- and Community-Level Interaction Insights into Carbon Utilization and Element Cycling Functions of Hydrothermarchaeota in Hydrothermal Sediment.</title>
        <authorList>
            <person name="Zhou Z."/>
            <person name="Liu Y."/>
            <person name="Xu W."/>
            <person name="Pan J."/>
            <person name="Luo Z.H."/>
            <person name="Li M."/>
        </authorList>
    </citation>
    <scope>NUCLEOTIDE SEQUENCE [LARGE SCALE GENOMIC DNA]</scope>
    <source>
        <strain evidence="8">SpSt-374</strain>
    </source>
</reference>
<evidence type="ECO:0000256" key="1">
    <source>
        <dbReference type="ARBA" id="ARBA00022729"/>
    </source>
</evidence>
<dbReference type="Pfam" id="PF00094">
    <property type="entry name" value="VWD"/>
    <property type="match status" value="1"/>
</dbReference>
<dbReference type="EMBL" id="DSPX01000212">
    <property type="protein sequence ID" value="HGG03073.1"/>
    <property type="molecule type" value="Genomic_DNA"/>
</dbReference>
<dbReference type="Gene3D" id="2.60.40.2030">
    <property type="match status" value="1"/>
</dbReference>
<evidence type="ECO:0000256" key="4">
    <source>
        <dbReference type="ARBA" id="ARBA00023180"/>
    </source>
</evidence>
<keyword evidence="5" id="KW-0175">Coiled coil</keyword>
<organism evidence="8">
    <name type="scientific">Planktothricoides sp. SpSt-374</name>
    <dbReference type="NCBI Taxonomy" id="2282167"/>
    <lineage>
        <taxon>Bacteria</taxon>
        <taxon>Bacillati</taxon>
        <taxon>Cyanobacteriota</taxon>
        <taxon>Cyanophyceae</taxon>
        <taxon>Oscillatoriophycideae</taxon>
        <taxon>Oscillatoriales</taxon>
        <taxon>Oscillatoriaceae</taxon>
        <taxon>Planktothricoides</taxon>
    </lineage>
</organism>
<dbReference type="Gene3D" id="2.130.10.130">
    <property type="entry name" value="Integrin alpha, N-terminal"/>
    <property type="match status" value="4"/>
</dbReference>
<dbReference type="SUPFAM" id="SSF141072">
    <property type="entry name" value="CalX-like"/>
    <property type="match status" value="1"/>
</dbReference>
<evidence type="ECO:0000256" key="6">
    <source>
        <dbReference type="SAM" id="MobiDB-lite"/>
    </source>
</evidence>
<dbReference type="SUPFAM" id="SSF51120">
    <property type="entry name" value="beta-Roll"/>
    <property type="match status" value="1"/>
</dbReference>